<dbReference type="SUPFAM" id="SSF103657">
    <property type="entry name" value="BAR/IMD domain-like"/>
    <property type="match status" value="1"/>
</dbReference>
<name>A0A836A4A4_SHEEP</name>
<proteinExistence type="predicted"/>
<keyword evidence="2" id="KW-0446">Lipid-binding</keyword>
<comment type="caution">
    <text evidence="6">The sequence shown here is derived from an EMBL/GenBank/DDBJ whole genome shotgun (WGS) entry which is preliminary data.</text>
</comment>
<evidence type="ECO:0000313" key="7">
    <source>
        <dbReference type="Proteomes" id="UP000664991"/>
    </source>
</evidence>
<evidence type="ECO:0000256" key="1">
    <source>
        <dbReference type="ARBA" id="ARBA00023054"/>
    </source>
</evidence>
<dbReference type="GO" id="GO:0031594">
    <property type="term" value="C:neuromuscular junction"/>
    <property type="evidence" value="ECO:0007669"/>
    <property type="project" value="TreeGrafter"/>
</dbReference>
<dbReference type="InterPro" id="IPR031160">
    <property type="entry name" value="F_BAR_dom"/>
</dbReference>
<evidence type="ECO:0000259" key="5">
    <source>
        <dbReference type="PROSITE" id="PS51741"/>
    </source>
</evidence>
<dbReference type="InterPro" id="IPR027267">
    <property type="entry name" value="AH/BAR_dom_sf"/>
</dbReference>
<reference evidence="6 7" key="1">
    <citation type="submission" date="2020-12" db="EMBL/GenBank/DDBJ databases">
        <title>De novo assembly of Tibetan sheep genome.</title>
        <authorList>
            <person name="Li X."/>
        </authorList>
    </citation>
    <scope>NUCLEOTIDE SEQUENCE [LARGE SCALE GENOMIC DNA]</scope>
    <source>
        <tissue evidence="6">Heart</tissue>
    </source>
</reference>
<dbReference type="EMBL" id="JAEMGP010000015">
    <property type="protein sequence ID" value="KAG5199865.1"/>
    <property type="molecule type" value="Genomic_DNA"/>
</dbReference>
<dbReference type="GO" id="GO:0055037">
    <property type="term" value="C:recycling endosome"/>
    <property type="evidence" value="ECO:0007669"/>
    <property type="project" value="TreeGrafter"/>
</dbReference>
<feature type="domain" description="F-BAR" evidence="5">
    <location>
        <begin position="195"/>
        <end position="242"/>
    </location>
</feature>
<dbReference type="PANTHER" id="PTHR15735:SF11">
    <property type="entry name" value="F-BAR AND DOUBLE SH3 DOMAINS PROTEIN 2"/>
    <property type="match status" value="1"/>
</dbReference>
<accession>A0A836A4A4</accession>
<dbReference type="AlphaFoldDB" id="A0A836A4A4"/>
<dbReference type="Gene3D" id="1.20.1270.60">
    <property type="entry name" value="Arfaptin homology (AH) domain/BAR domain"/>
    <property type="match status" value="1"/>
</dbReference>
<evidence type="ECO:0000256" key="2">
    <source>
        <dbReference type="ARBA" id="ARBA00023121"/>
    </source>
</evidence>
<organism evidence="6 7">
    <name type="scientific">Ovis aries</name>
    <name type="common">Sheep</name>
    <dbReference type="NCBI Taxonomy" id="9940"/>
    <lineage>
        <taxon>Eukaryota</taxon>
        <taxon>Metazoa</taxon>
        <taxon>Chordata</taxon>
        <taxon>Craniata</taxon>
        <taxon>Vertebrata</taxon>
        <taxon>Euteleostomi</taxon>
        <taxon>Mammalia</taxon>
        <taxon>Eutheria</taxon>
        <taxon>Laurasiatheria</taxon>
        <taxon>Artiodactyla</taxon>
        <taxon>Ruminantia</taxon>
        <taxon>Pecora</taxon>
        <taxon>Bovidae</taxon>
        <taxon>Caprinae</taxon>
        <taxon>Ovis</taxon>
    </lineage>
</organism>
<protein>
    <recommendedName>
        <fullName evidence="5">F-BAR domain-containing protein</fullName>
    </recommendedName>
</protein>
<sequence length="242" mass="26217">MSGERTGFAKSLGHLQDLFPFLLATLPRGGQGGDERSGDGDCESPSGSRLPTGGSLSPVNEPSCGHSALKLPAHQPSSLHPPNQSVTGYQRIHFIREEPEDQNVFLNQPQQSLAQCNGMDVMGSVAPVALMIQDPMTPMGQAGPLSMDTPIRLPTYSNNLKYRILCGNAAETCTSSVSKATGKFCGISPKESQEVKVTQELKNIQVEQMTKLQAKHQAECDLLEDMRTFSQKKAAIEREYAQ</sequence>
<feature type="compositionally biased region" description="Polar residues" evidence="4">
    <location>
        <begin position="75"/>
        <end position="85"/>
    </location>
</feature>
<evidence type="ECO:0000256" key="4">
    <source>
        <dbReference type="SAM" id="MobiDB-lite"/>
    </source>
</evidence>
<feature type="region of interest" description="Disordered" evidence="4">
    <location>
        <begin position="25"/>
        <end position="85"/>
    </location>
</feature>
<keyword evidence="1 3" id="KW-0175">Coiled coil</keyword>
<feature type="compositionally biased region" description="Polar residues" evidence="4">
    <location>
        <begin position="45"/>
        <end position="60"/>
    </location>
</feature>
<dbReference type="GO" id="GO:0030833">
    <property type="term" value="P:regulation of actin filament polymerization"/>
    <property type="evidence" value="ECO:0007669"/>
    <property type="project" value="TreeGrafter"/>
</dbReference>
<dbReference type="Pfam" id="PF00611">
    <property type="entry name" value="FCH"/>
    <property type="match status" value="1"/>
</dbReference>
<evidence type="ECO:0000313" key="6">
    <source>
        <dbReference type="EMBL" id="KAG5199865.1"/>
    </source>
</evidence>
<dbReference type="PANTHER" id="PTHR15735">
    <property type="entry name" value="FCH AND DOUBLE SH3 DOMAINS PROTEIN"/>
    <property type="match status" value="1"/>
</dbReference>
<dbReference type="PROSITE" id="PS51741">
    <property type="entry name" value="F_BAR"/>
    <property type="match status" value="1"/>
</dbReference>
<dbReference type="GO" id="GO:0007274">
    <property type="term" value="P:neuromuscular synaptic transmission"/>
    <property type="evidence" value="ECO:0007669"/>
    <property type="project" value="TreeGrafter"/>
</dbReference>
<dbReference type="GO" id="GO:0008289">
    <property type="term" value="F:lipid binding"/>
    <property type="evidence" value="ECO:0007669"/>
    <property type="project" value="UniProtKB-KW"/>
</dbReference>
<dbReference type="InterPro" id="IPR001060">
    <property type="entry name" value="FCH_dom"/>
</dbReference>
<feature type="non-terminal residue" evidence="6">
    <location>
        <position position="1"/>
    </location>
</feature>
<evidence type="ECO:0000256" key="3">
    <source>
        <dbReference type="PROSITE-ProRule" id="PRU01077"/>
    </source>
</evidence>
<gene>
    <name evidence="6" type="ORF">JEQ12_006344</name>
</gene>
<dbReference type="Proteomes" id="UP000664991">
    <property type="component" value="Chromosome 15"/>
</dbReference>